<keyword evidence="2" id="KW-1185">Reference proteome</keyword>
<dbReference type="InterPro" id="IPR006912">
    <property type="entry name" value="Harbinger_derived_prot"/>
</dbReference>
<organism evidence="1 2">
    <name type="scientific">Lactuca sativa</name>
    <name type="common">Garden lettuce</name>
    <dbReference type="NCBI Taxonomy" id="4236"/>
    <lineage>
        <taxon>Eukaryota</taxon>
        <taxon>Viridiplantae</taxon>
        <taxon>Streptophyta</taxon>
        <taxon>Embryophyta</taxon>
        <taxon>Tracheophyta</taxon>
        <taxon>Spermatophyta</taxon>
        <taxon>Magnoliopsida</taxon>
        <taxon>eudicotyledons</taxon>
        <taxon>Gunneridae</taxon>
        <taxon>Pentapetalae</taxon>
        <taxon>asterids</taxon>
        <taxon>campanulids</taxon>
        <taxon>Asterales</taxon>
        <taxon>Asteraceae</taxon>
        <taxon>Cichorioideae</taxon>
        <taxon>Cichorieae</taxon>
        <taxon>Lactucinae</taxon>
        <taxon>Lactuca</taxon>
    </lineage>
</organism>
<protein>
    <submittedName>
        <fullName evidence="1">Uncharacterized protein</fullName>
    </submittedName>
</protein>
<comment type="caution">
    <text evidence="1">The sequence shown here is derived from an EMBL/GenBank/DDBJ whole genome shotgun (WGS) entry which is preliminary data.</text>
</comment>
<evidence type="ECO:0000313" key="2">
    <source>
        <dbReference type="Proteomes" id="UP000235145"/>
    </source>
</evidence>
<accession>A0A9R1WKX4</accession>
<dbReference type="PANTHER" id="PTHR47150:SF6">
    <property type="entry name" value="OS01G0872900 PROTEIN"/>
    <property type="match status" value="1"/>
</dbReference>
<dbReference type="AlphaFoldDB" id="A0A9R1WKX4"/>
<evidence type="ECO:0000313" key="1">
    <source>
        <dbReference type="EMBL" id="KAJ0224652.1"/>
    </source>
</evidence>
<sequence length="175" mass="20450">MRVLVYGTSADAQDEYMRMSEIVTRDVVIKFVEGVISCFDEKYLRMPNEADLARLLHVGEKRGFLALIVCTRHGKIVSLLGLDNIQVEAVNKQSFWKSLRCMTYGYSMPSLEHQSITSLQLRKHKLFAKHQESARKMLNEHLEFYKLVLHFFKTYDMMEKIMIACIIIHNVIMED</sequence>
<name>A0A9R1WKX4_LACSA</name>
<proteinExistence type="predicted"/>
<dbReference type="Pfam" id="PF04827">
    <property type="entry name" value="Plant_tran"/>
    <property type="match status" value="1"/>
</dbReference>
<reference evidence="1 2" key="1">
    <citation type="journal article" date="2017" name="Nat. Commun.">
        <title>Genome assembly with in vitro proximity ligation data and whole-genome triplication in lettuce.</title>
        <authorList>
            <person name="Reyes-Chin-Wo S."/>
            <person name="Wang Z."/>
            <person name="Yang X."/>
            <person name="Kozik A."/>
            <person name="Arikit S."/>
            <person name="Song C."/>
            <person name="Xia L."/>
            <person name="Froenicke L."/>
            <person name="Lavelle D.O."/>
            <person name="Truco M.J."/>
            <person name="Xia R."/>
            <person name="Zhu S."/>
            <person name="Xu C."/>
            <person name="Xu H."/>
            <person name="Xu X."/>
            <person name="Cox K."/>
            <person name="Korf I."/>
            <person name="Meyers B.C."/>
            <person name="Michelmore R.W."/>
        </authorList>
    </citation>
    <scope>NUCLEOTIDE SEQUENCE [LARGE SCALE GENOMIC DNA]</scope>
    <source>
        <strain evidence="2">cv. Salinas</strain>
        <tissue evidence="1">Seedlings</tissue>
    </source>
</reference>
<gene>
    <name evidence="1" type="ORF">LSAT_V11C100003330</name>
</gene>
<dbReference type="EMBL" id="NBSK02000001">
    <property type="protein sequence ID" value="KAJ0224652.1"/>
    <property type="molecule type" value="Genomic_DNA"/>
</dbReference>
<dbReference type="Proteomes" id="UP000235145">
    <property type="component" value="Unassembled WGS sequence"/>
</dbReference>
<dbReference type="PANTHER" id="PTHR47150">
    <property type="entry name" value="OS12G0169200 PROTEIN"/>
    <property type="match status" value="1"/>
</dbReference>